<protein>
    <submittedName>
        <fullName evidence="1">4,5-dihydroxyphthalate decarboxylase</fullName>
    </submittedName>
</protein>
<reference evidence="1 2" key="1">
    <citation type="submission" date="2017-10" db="EMBL/GenBank/DDBJ databases">
        <title>The draft genome sequence of Williamsia sp. BULT 1.1 isolated from the semi-arid grassland soils from South Africa.</title>
        <authorList>
            <person name="Kabwe M.H."/>
            <person name="Govender N."/>
            <person name="Mutseka Lunga P."/>
            <person name="Vikram S."/>
            <person name="Makhalanyane T.P."/>
        </authorList>
    </citation>
    <scope>NUCLEOTIDE SEQUENCE [LARGE SCALE GENOMIC DNA]</scope>
    <source>
        <strain evidence="1 2">BULT 1.1</strain>
    </source>
</reference>
<proteinExistence type="predicted"/>
<dbReference type="EMBL" id="PEBD01000010">
    <property type="protein sequence ID" value="PHV66180.1"/>
    <property type="molecule type" value="Genomic_DNA"/>
</dbReference>
<comment type="caution">
    <text evidence="1">The sequence shown here is derived from an EMBL/GenBank/DDBJ whole genome shotgun (WGS) entry which is preliminary data.</text>
</comment>
<accession>A0A2G3PK74</accession>
<dbReference type="AlphaFoldDB" id="A0A2G3PK74"/>
<organism evidence="1 2">
    <name type="scientific">Williamsia marianensis</name>
    <dbReference type="NCBI Taxonomy" id="85044"/>
    <lineage>
        <taxon>Bacteria</taxon>
        <taxon>Bacillati</taxon>
        <taxon>Actinomycetota</taxon>
        <taxon>Actinomycetes</taxon>
        <taxon>Mycobacteriales</taxon>
        <taxon>Nocardiaceae</taxon>
        <taxon>Williamsia</taxon>
    </lineage>
</organism>
<dbReference type="Proteomes" id="UP000225108">
    <property type="component" value="Unassembled WGS sequence"/>
</dbReference>
<evidence type="ECO:0000313" key="2">
    <source>
        <dbReference type="Proteomes" id="UP000225108"/>
    </source>
</evidence>
<dbReference type="Gene3D" id="3.40.190.10">
    <property type="entry name" value="Periplasmic binding protein-like II"/>
    <property type="match status" value="1"/>
</dbReference>
<evidence type="ECO:0000313" key="1">
    <source>
        <dbReference type="EMBL" id="PHV66180.1"/>
    </source>
</evidence>
<sequence length="319" mass="35578">MTFLFGGAYDRVANIGKVAADHGLSIETEILPSPKDAFAALRDSADVAGGEMSASFFMTQYSKDPAGCELVALPVWVSRAFRHSNIYVRDGSDITNPSELRGKRIGLPEYGMTMAVWLRGIFADDYGLLPRDVQWVSHRTPTGLDPETLIYPADVDITSAPEGVSLPEQLRDGSIDAWIGAGSAPRPAGVRRLFLNATEQERDFYFRTNIFPVMHVLVMKRQLVESEPGLAQKVFTIFNESKIAAQNKLWSTSVSYPTLPWTLAAVEDQAALMGTDYWPYGVERNRPTLEALVRYMNSQHLTWRHLPLEDYFMGIEPPS</sequence>
<gene>
    <name evidence="1" type="ORF">CSW57_21425</name>
</gene>
<dbReference type="PANTHER" id="PTHR30024">
    <property type="entry name" value="ALIPHATIC SULFONATES-BINDING PROTEIN-RELATED"/>
    <property type="match status" value="1"/>
</dbReference>
<name>A0A2G3PK74_WILMA</name>
<dbReference type="SUPFAM" id="SSF53850">
    <property type="entry name" value="Periplasmic binding protein-like II"/>
    <property type="match status" value="1"/>
</dbReference>